<dbReference type="InterPro" id="IPR041682">
    <property type="entry name" value="AAA_14"/>
</dbReference>
<dbReference type="EMBL" id="WEHX01000083">
    <property type="protein sequence ID" value="KAB7655596.1"/>
    <property type="molecule type" value="Genomic_DNA"/>
</dbReference>
<dbReference type="InterPro" id="IPR025420">
    <property type="entry name" value="DUF4143"/>
</dbReference>
<keyword evidence="3" id="KW-0067">ATP-binding</keyword>
<evidence type="ECO:0000259" key="1">
    <source>
        <dbReference type="Pfam" id="PF13173"/>
    </source>
</evidence>
<accession>A0A6I1EIH2</accession>
<evidence type="ECO:0000313" key="4">
    <source>
        <dbReference type="Proteomes" id="UP000430564"/>
    </source>
</evidence>
<dbReference type="Pfam" id="PF13173">
    <property type="entry name" value="AAA_14"/>
    <property type="match status" value="1"/>
</dbReference>
<comment type="caution">
    <text evidence="3">The sequence shown here is derived from an EMBL/GenBank/DDBJ whole genome shotgun (WGS) entry which is preliminary data.</text>
</comment>
<feature type="domain" description="DUF4143" evidence="2">
    <location>
        <begin position="202"/>
        <end position="349"/>
    </location>
</feature>
<protein>
    <submittedName>
        <fullName evidence="3">ATP-binding protein</fullName>
    </submittedName>
</protein>
<dbReference type="AlphaFoldDB" id="A0A6I1EIH2"/>
<dbReference type="SUPFAM" id="SSF52540">
    <property type="entry name" value="P-loop containing nucleoside triphosphate hydrolases"/>
    <property type="match status" value="1"/>
</dbReference>
<dbReference type="InterPro" id="IPR027417">
    <property type="entry name" value="P-loop_NTPase"/>
</dbReference>
<gene>
    <name evidence="3" type="ORF">GBM95_09475</name>
</gene>
<evidence type="ECO:0000259" key="2">
    <source>
        <dbReference type="Pfam" id="PF13635"/>
    </source>
</evidence>
<reference evidence="3 4" key="1">
    <citation type="submission" date="2019-10" db="EMBL/GenBank/DDBJ databases">
        <title>Genome diversity of Sutterella seckii.</title>
        <authorList>
            <person name="Chaplin A.V."/>
            <person name="Sokolova S.R."/>
            <person name="Mosin K.A."/>
            <person name="Ivanova E.L."/>
            <person name="Kochetkova T.O."/>
            <person name="Goltsov A.Y."/>
            <person name="Trofimov D.Y."/>
            <person name="Efimov B.A."/>
        </authorList>
    </citation>
    <scope>NUCLEOTIDE SEQUENCE [LARGE SCALE GENOMIC DNA]</scope>
    <source>
        <strain evidence="3 4">ASD393</strain>
    </source>
</reference>
<sequence>MYPRPLYLEQLLQFRDSPVVKVITGMRRCGKSALLELYRDALLNSGVPPERIFSFNFESLANADLLDYMALYKRVMAKAGETKEKVYLLFDEIQEVDGWQKAVNAFRVDLNADITITGSNARLLSGELATLIAGRYVEIRVWPLSFAEFLLFNGLKIESCDLQKAFDAFVRQGGLPGLHQISGGMEARMQYLGDIFDAVLLKDVVQRNNVRDVELLSRIIMFLMDNIGSLFSAKTVSDFLKSQGRKLSTETVYNYLSFLERAFIIEKASRFDLKGKKLLETQEKIFVCDTGIRNAVVGFRPDDIAGLLENIVYLNLRQKGYEVTIGKLDALEVDFIARKREEQIYIQVCYLLTDENRARELAPLQKIKDNYPKFLLTMSPMAEGSIDGIIIKDFIKFLLAFD</sequence>
<dbReference type="GO" id="GO:0005524">
    <property type="term" value="F:ATP binding"/>
    <property type="evidence" value="ECO:0007669"/>
    <property type="project" value="UniProtKB-KW"/>
</dbReference>
<proteinExistence type="predicted"/>
<dbReference type="OrthoDB" id="9801684at2"/>
<dbReference type="PANTHER" id="PTHR33295">
    <property type="entry name" value="ATPASE"/>
    <property type="match status" value="1"/>
</dbReference>
<dbReference type="Pfam" id="PF13635">
    <property type="entry name" value="DUF4143"/>
    <property type="match status" value="1"/>
</dbReference>
<evidence type="ECO:0000313" key="3">
    <source>
        <dbReference type="EMBL" id="KAB7655596.1"/>
    </source>
</evidence>
<feature type="domain" description="AAA" evidence="1">
    <location>
        <begin position="20"/>
        <end position="150"/>
    </location>
</feature>
<organism evidence="3 4">
    <name type="scientific">Sutterella seckii</name>
    <dbReference type="NCBI Taxonomy" id="1944635"/>
    <lineage>
        <taxon>Bacteria</taxon>
        <taxon>Pseudomonadati</taxon>
        <taxon>Pseudomonadota</taxon>
        <taxon>Betaproteobacteria</taxon>
        <taxon>Burkholderiales</taxon>
        <taxon>Sutterellaceae</taxon>
        <taxon>Sutterella</taxon>
    </lineage>
</organism>
<dbReference type="Proteomes" id="UP000430564">
    <property type="component" value="Unassembled WGS sequence"/>
</dbReference>
<name>A0A6I1EIH2_9BURK</name>
<keyword evidence="3" id="KW-0547">Nucleotide-binding</keyword>
<dbReference type="PANTHER" id="PTHR33295:SF20">
    <property type="entry name" value="ATPASE"/>
    <property type="match status" value="1"/>
</dbReference>